<dbReference type="InterPro" id="IPR017441">
    <property type="entry name" value="Protein_kinase_ATP_BS"/>
</dbReference>
<dbReference type="Pfam" id="PF00069">
    <property type="entry name" value="Pkinase"/>
    <property type="match status" value="1"/>
</dbReference>
<dbReference type="OrthoDB" id="4062651at2759"/>
<feature type="binding site" evidence="7">
    <location>
        <position position="233"/>
    </location>
    <ligand>
        <name>ATP</name>
        <dbReference type="ChEBI" id="CHEBI:30616"/>
    </ligand>
</feature>
<keyword evidence="4" id="KW-0418">Kinase</keyword>
<reference evidence="12" key="1">
    <citation type="journal article" date="2020" name="Microb. Genom.">
        <title>Genetic diversity of clinical and environmental Mucorales isolates obtained from an investigation of mucormycosis cases among solid organ transplant recipients.</title>
        <authorList>
            <person name="Nguyen M.H."/>
            <person name="Kaul D."/>
            <person name="Muto C."/>
            <person name="Cheng S.J."/>
            <person name="Richter R.A."/>
            <person name="Bruno V.M."/>
            <person name="Liu G."/>
            <person name="Beyhan S."/>
            <person name="Sundermann A.J."/>
            <person name="Mounaud S."/>
            <person name="Pasculle A.W."/>
            <person name="Nierman W.C."/>
            <person name="Driscoll E."/>
            <person name="Cumbie R."/>
            <person name="Clancy C.J."/>
            <person name="Dupont C.L."/>
        </authorList>
    </citation>
    <scope>NUCLEOTIDE SEQUENCE</scope>
    <source>
        <strain evidence="12">GL11</strain>
    </source>
</reference>
<evidence type="ECO:0000256" key="5">
    <source>
        <dbReference type="ARBA" id="ARBA00022840"/>
    </source>
</evidence>
<accession>A0A9P6XH55</accession>
<organism evidence="12 13">
    <name type="scientific">Rhizopus oryzae</name>
    <name type="common">Mucormycosis agent</name>
    <name type="synonym">Rhizopus arrhizus var. delemar</name>
    <dbReference type="NCBI Taxonomy" id="64495"/>
    <lineage>
        <taxon>Eukaryota</taxon>
        <taxon>Fungi</taxon>
        <taxon>Fungi incertae sedis</taxon>
        <taxon>Mucoromycota</taxon>
        <taxon>Mucoromycotina</taxon>
        <taxon>Mucoromycetes</taxon>
        <taxon>Mucorales</taxon>
        <taxon>Mucorineae</taxon>
        <taxon>Rhizopodaceae</taxon>
        <taxon>Rhizopus</taxon>
    </lineage>
</organism>
<dbReference type="Proteomes" id="UP000716291">
    <property type="component" value="Unassembled WGS sequence"/>
</dbReference>
<evidence type="ECO:0000256" key="8">
    <source>
        <dbReference type="PIRSR" id="PIRSR630616-3"/>
    </source>
</evidence>
<evidence type="ECO:0000256" key="2">
    <source>
        <dbReference type="ARBA" id="ARBA00022679"/>
    </source>
</evidence>
<proteinExistence type="inferred from homology"/>
<feature type="binding site" evidence="7 9">
    <location>
        <position position="117"/>
    </location>
    <ligand>
        <name>ATP</name>
        <dbReference type="ChEBI" id="CHEBI:30616"/>
    </ligand>
</feature>
<dbReference type="FunFam" id="1.10.510.10:FF:000571">
    <property type="entry name" value="Maternal embryonic leucine zipper kinase"/>
    <property type="match status" value="1"/>
</dbReference>
<keyword evidence="13" id="KW-1185">Reference proteome</keyword>
<dbReference type="PROSITE" id="PS00107">
    <property type="entry name" value="PROTEIN_KINASE_ATP"/>
    <property type="match status" value="1"/>
</dbReference>
<dbReference type="PANTHER" id="PTHR24350">
    <property type="entry name" value="SERINE/THREONINE-PROTEIN KINASE IAL-RELATED"/>
    <property type="match status" value="1"/>
</dbReference>
<dbReference type="Gene3D" id="1.10.510.10">
    <property type="entry name" value="Transferase(Phosphotransferase) domain 1"/>
    <property type="match status" value="1"/>
</dbReference>
<dbReference type="InterPro" id="IPR000719">
    <property type="entry name" value="Prot_kinase_dom"/>
</dbReference>
<dbReference type="PROSITE" id="PS00108">
    <property type="entry name" value="PROTEIN_KINASE_ST"/>
    <property type="match status" value="1"/>
</dbReference>
<feature type="domain" description="Protein kinase" evidence="11">
    <location>
        <begin position="87"/>
        <end position="349"/>
    </location>
</feature>
<dbReference type="AlphaFoldDB" id="A0A9P6XH55"/>
<dbReference type="GO" id="GO:0005524">
    <property type="term" value="F:ATP binding"/>
    <property type="evidence" value="ECO:0007669"/>
    <property type="project" value="UniProtKB-UniRule"/>
</dbReference>
<dbReference type="SMART" id="SM00220">
    <property type="entry name" value="S_TKc"/>
    <property type="match status" value="1"/>
</dbReference>
<evidence type="ECO:0000256" key="4">
    <source>
        <dbReference type="ARBA" id="ARBA00022777"/>
    </source>
</evidence>
<dbReference type="EMBL" id="JAANQT010000164">
    <property type="protein sequence ID" value="KAG1313771.1"/>
    <property type="molecule type" value="Genomic_DNA"/>
</dbReference>
<gene>
    <name evidence="12" type="ORF">G6F64_001977</name>
</gene>
<feature type="active site" description="Proton acceptor" evidence="6">
    <location>
        <position position="215"/>
    </location>
</feature>
<evidence type="ECO:0000313" key="12">
    <source>
        <dbReference type="EMBL" id="KAG1313771.1"/>
    </source>
</evidence>
<protein>
    <recommendedName>
        <fullName evidence="11">Protein kinase domain-containing protein</fullName>
    </recommendedName>
</protein>
<name>A0A9P6XH55_RHIOR</name>
<evidence type="ECO:0000259" key="11">
    <source>
        <dbReference type="PROSITE" id="PS50011"/>
    </source>
</evidence>
<keyword evidence="2" id="KW-0808">Transferase</keyword>
<comment type="similarity">
    <text evidence="10">Belongs to the protein kinase superfamily.</text>
</comment>
<evidence type="ECO:0000256" key="9">
    <source>
        <dbReference type="PROSITE-ProRule" id="PRU10141"/>
    </source>
</evidence>
<feature type="binding site" evidence="7">
    <location>
        <begin position="219"/>
        <end position="220"/>
    </location>
    <ligand>
        <name>ATP</name>
        <dbReference type="ChEBI" id="CHEBI:30616"/>
    </ligand>
</feature>
<evidence type="ECO:0000256" key="6">
    <source>
        <dbReference type="PIRSR" id="PIRSR630616-1"/>
    </source>
</evidence>
<evidence type="ECO:0000313" key="13">
    <source>
        <dbReference type="Proteomes" id="UP000716291"/>
    </source>
</evidence>
<keyword evidence="1 10" id="KW-0723">Serine/threonine-protein kinase</keyword>
<dbReference type="InterPro" id="IPR011009">
    <property type="entry name" value="Kinase-like_dom_sf"/>
</dbReference>
<dbReference type="SUPFAM" id="SSF56112">
    <property type="entry name" value="Protein kinase-like (PK-like)"/>
    <property type="match status" value="1"/>
</dbReference>
<keyword evidence="3 7" id="KW-0547">Nucleotide-binding</keyword>
<evidence type="ECO:0000256" key="10">
    <source>
        <dbReference type="RuleBase" id="RU000304"/>
    </source>
</evidence>
<evidence type="ECO:0000256" key="7">
    <source>
        <dbReference type="PIRSR" id="PIRSR630616-2"/>
    </source>
</evidence>
<dbReference type="InterPro" id="IPR008271">
    <property type="entry name" value="Ser/Thr_kinase_AS"/>
</dbReference>
<evidence type="ECO:0000256" key="1">
    <source>
        <dbReference type="ARBA" id="ARBA00022527"/>
    </source>
</evidence>
<evidence type="ECO:0000256" key="3">
    <source>
        <dbReference type="ARBA" id="ARBA00022741"/>
    </source>
</evidence>
<comment type="caution">
    <text evidence="12">The sequence shown here is derived from an EMBL/GenBank/DDBJ whole genome shotgun (WGS) entry which is preliminary data.</text>
</comment>
<dbReference type="PROSITE" id="PS50011">
    <property type="entry name" value="PROTEIN_KINASE_DOM"/>
    <property type="match status" value="1"/>
</dbReference>
<feature type="cross-link" description="Glycyl lysine isopeptide (Lys-Gly) (interchain with G-Cter in SUMO2)" evidence="8">
    <location>
        <position position="217"/>
    </location>
</feature>
<dbReference type="InterPro" id="IPR030616">
    <property type="entry name" value="Aur-like"/>
</dbReference>
<keyword evidence="5 7" id="KW-0067">ATP-binding</keyword>
<sequence length="351" mass="40404">MKEQIDDDVNDTITMTTNLETLINDDSYSIFKELNYPHMRRRRFYSTEVTSSAEKSMIKSPPITTAAAFLANLMSPVTPPSNRIQDYVLGPVIGYGGFSVVHKAHHHLRINHVRAIKVINKYAMSDVDLHRFKRELTIWKSLCHPRIVNLQRILRRTNNNKHEIYLVCDYCPGGTLLQLLNKLTCLPEHHAKRIFKELCQCVHYLHIDRKVCHKDLKLENVLLDENGHVKLCDFGLAVYQRPRENKRGTREPVGGSLAYVAPEQLQVAVPLACPKTDIWSLGVILYALVVGQLPFMDTFDLRLIQKIQDGLFEMPTFLSLPLQQLILSCLEKDPTKRPSIDQLLKYPWLQL</sequence>
<dbReference type="GO" id="GO:0004674">
    <property type="term" value="F:protein serine/threonine kinase activity"/>
    <property type="evidence" value="ECO:0007669"/>
    <property type="project" value="UniProtKB-KW"/>
</dbReference>